<dbReference type="OrthoDB" id="2243651at2"/>
<organism evidence="2 4">
    <name type="scientific">Vagococcus xieshaowenii</name>
    <dbReference type="NCBI Taxonomy" id="2562451"/>
    <lineage>
        <taxon>Bacteria</taxon>
        <taxon>Bacillati</taxon>
        <taxon>Bacillota</taxon>
        <taxon>Bacilli</taxon>
        <taxon>Lactobacillales</taxon>
        <taxon>Enterococcaceae</taxon>
        <taxon>Vagococcus</taxon>
    </lineage>
</organism>
<gene>
    <name evidence="3" type="ORF">E4031_07135</name>
    <name evidence="2" type="ORF">E4Z98_04640</name>
</gene>
<dbReference type="Pfam" id="PF17099">
    <property type="entry name" value="TrpP"/>
    <property type="match status" value="1"/>
</dbReference>
<keyword evidence="1" id="KW-0472">Membrane</keyword>
<name>A0A4Z0D6P0_9ENTE</name>
<evidence type="ECO:0000256" key="1">
    <source>
        <dbReference type="SAM" id="Phobius"/>
    </source>
</evidence>
<accession>A0A7Z2B5M5</accession>
<feature type="transmembrane region" description="Helical" evidence="1">
    <location>
        <begin position="56"/>
        <end position="75"/>
    </location>
</feature>
<evidence type="ECO:0008006" key="6">
    <source>
        <dbReference type="Google" id="ProtNLM"/>
    </source>
</evidence>
<keyword evidence="1" id="KW-0812">Transmembrane</keyword>
<feature type="transmembrane region" description="Helical" evidence="1">
    <location>
        <begin position="32"/>
        <end position="49"/>
    </location>
</feature>
<dbReference type="EMBL" id="SRHU01000024">
    <property type="protein sequence ID" value="TFZ40553.1"/>
    <property type="molecule type" value="Genomic_DNA"/>
</dbReference>
<evidence type="ECO:0000313" key="3">
    <source>
        <dbReference type="EMBL" id="TFZ40553.1"/>
    </source>
</evidence>
<dbReference type="AlphaFoldDB" id="A0A4Z0D6P0"/>
<feature type="transmembrane region" description="Helical" evidence="1">
    <location>
        <begin position="81"/>
        <end position="99"/>
    </location>
</feature>
<feature type="transmembrane region" description="Helical" evidence="1">
    <location>
        <begin position="7"/>
        <end position="26"/>
    </location>
</feature>
<sequence>MKTTKQTNILALTPIFIVLGQVLTLVTPNLLGVIRPDFALVFLFLCVIIHPTSKQVVVASILTMAMSLLAGGNPLFLLPSFADRLVSAFVCLAIYQLISQGLASNNRFNKGLLFFVSTLVSGGVYVLSVYIIGEMFQLPELLIIFKMGLPMLVVTILITAAINFFIGKFLIQLLALVSKKEY</sequence>
<reference evidence="2 4" key="2">
    <citation type="journal article" date="2020" name="Int. J. Syst. Evol. Microbiol.">
        <title>Vagococcus xieshaowenii sp. nov., isolated from snow finch (Montifringilla taczanowskii) cloacal content.</title>
        <authorList>
            <person name="Ge Y."/>
            <person name="Yang J."/>
            <person name="Lai X.H."/>
            <person name="Zhang G."/>
            <person name="Jin D."/>
            <person name="Lu S."/>
            <person name="Wang B."/>
            <person name="Huang Y."/>
            <person name="Huang Y."/>
            <person name="Ren Z."/>
            <person name="Zhang X."/>
            <person name="Xu J."/>
        </authorList>
    </citation>
    <scope>NUCLEOTIDE SEQUENCE [LARGE SCALE GENOMIC DNA]</scope>
    <source>
        <strain evidence="2">Personal::cf-49</strain>
        <strain evidence="4">personal::cf-49</strain>
    </source>
</reference>
<evidence type="ECO:0000313" key="5">
    <source>
        <dbReference type="Proteomes" id="UP000297725"/>
    </source>
</evidence>
<feature type="transmembrane region" description="Helical" evidence="1">
    <location>
        <begin position="152"/>
        <end position="177"/>
    </location>
</feature>
<feature type="transmembrane region" description="Helical" evidence="1">
    <location>
        <begin position="111"/>
        <end position="132"/>
    </location>
</feature>
<reference evidence="3 5" key="1">
    <citation type="submission" date="2019-03" db="EMBL/GenBank/DDBJ databases">
        <title>Vagococcus sp. was isolated fron gut of Carduelis flavirostris.</title>
        <authorList>
            <person name="Ge Y."/>
        </authorList>
    </citation>
    <scope>NUCLEOTIDE SEQUENCE [LARGE SCALE GENOMIC DNA]</scope>
    <source>
        <strain evidence="3 5">CF-210</strain>
    </source>
</reference>
<keyword evidence="1" id="KW-1133">Transmembrane helix</keyword>
<protein>
    <recommendedName>
        <fullName evidence="6">Tryptophan transporter</fullName>
    </recommendedName>
</protein>
<accession>A0A4Z0D6P0</accession>
<evidence type="ECO:0000313" key="4">
    <source>
        <dbReference type="Proteomes" id="UP000296883"/>
    </source>
</evidence>
<dbReference type="InterPro" id="IPR031360">
    <property type="entry name" value="TrpP"/>
</dbReference>
<keyword evidence="4" id="KW-1185">Reference proteome</keyword>
<dbReference type="Proteomes" id="UP000296883">
    <property type="component" value="Chromosome"/>
</dbReference>
<dbReference type="Proteomes" id="UP000297725">
    <property type="component" value="Unassembled WGS sequence"/>
</dbReference>
<evidence type="ECO:0000313" key="2">
    <source>
        <dbReference type="EMBL" id="QCA28639.1"/>
    </source>
</evidence>
<dbReference type="EMBL" id="CP038865">
    <property type="protein sequence ID" value="QCA28639.1"/>
    <property type="molecule type" value="Genomic_DNA"/>
</dbReference>
<dbReference type="RefSeq" id="WP_135254759.1">
    <property type="nucleotide sequence ID" value="NZ_CP038865.1"/>
</dbReference>
<proteinExistence type="predicted"/>
<dbReference type="KEGG" id="vac:E4Z98_04640"/>